<dbReference type="GO" id="GO:0005886">
    <property type="term" value="C:plasma membrane"/>
    <property type="evidence" value="ECO:0007669"/>
    <property type="project" value="UniProtKB-SubCell"/>
</dbReference>
<comment type="caution">
    <text evidence="9">The sequence shown here is derived from an EMBL/GenBank/DDBJ whole genome shotgun (WGS) entry which is preliminary data.</text>
</comment>
<dbReference type="CDD" id="cd06173">
    <property type="entry name" value="MFS_MefA_like"/>
    <property type="match status" value="1"/>
</dbReference>
<dbReference type="Proteomes" id="UP000576393">
    <property type="component" value="Unassembled WGS sequence"/>
</dbReference>
<proteinExistence type="predicted"/>
<evidence type="ECO:0000256" key="2">
    <source>
        <dbReference type="ARBA" id="ARBA00022448"/>
    </source>
</evidence>
<gene>
    <name evidence="9" type="ORF">HDA43_001583</name>
</gene>
<feature type="transmembrane region" description="Helical" evidence="7">
    <location>
        <begin position="94"/>
        <end position="114"/>
    </location>
</feature>
<feature type="transmembrane region" description="Helical" evidence="7">
    <location>
        <begin position="301"/>
        <end position="321"/>
    </location>
</feature>
<feature type="transmembrane region" description="Helical" evidence="7">
    <location>
        <begin position="155"/>
        <end position="174"/>
    </location>
</feature>
<dbReference type="InterPro" id="IPR010290">
    <property type="entry name" value="TM_effector"/>
</dbReference>
<dbReference type="RefSeq" id="WP_179819081.1">
    <property type="nucleotide sequence ID" value="NZ_JACCCO010000001.1"/>
</dbReference>
<reference evidence="9 10" key="1">
    <citation type="submission" date="2020-07" db="EMBL/GenBank/DDBJ databases">
        <title>Sequencing the genomes of 1000 actinobacteria strains.</title>
        <authorList>
            <person name="Klenk H.-P."/>
        </authorList>
    </citation>
    <scope>NUCLEOTIDE SEQUENCE [LARGE SCALE GENOMIC DNA]</scope>
    <source>
        <strain evidence="9 10">DSM 45763</strain>
    </source>
</reference>
<evidence type="ECO:0000256" key="3">
    <source>
        <dbReference type="ARBA" id="ARBA00022475"/>
    </source>
</evidence>
<feature type="transmembrane region" description="Helical" evidence="7">
    <location>
        <begin position="364"/>
        <end position="382"/>
    </location>
</feature>
<keyword evidence="4 7" id="KW-0812">Transmembrane</keyword>
<keyword evidence="10" id="KW-1185">Reference proteome</keyword>
<evidence type="ECO:0000256" key="1">
    <source>
        <dbReference type="ARBA" id="ARBA00004651"/>
    </source>
</evidence>
<feature type="domain" description="Major facilitator superfamily (MFS) profile" evidence="8">
    <location>
        <begin position="235"/>
        <end position="425"/>
    </location>
</feature>
<evidence type="ECO:0000256" key="5">
    <source>
        <dbReference type="ARBA" id="ARBA00022989"/>
    </source>
</evidence>
<keyword evidence="2" id="KW-0813">Transport</keyword>
<feature type="transmembrane region" description="Helical" evidence="7">
    <location>
        <begin position="268"/>
        <end position="289"/>
    </location>
</feature>
<name>A0A852UWI2_9ACTN</name>
<evidence type="ECO:0000256" key="4">
    <source>
        <dbReference type="ARBA" id="ARBA00022692"/>
    </source>
</evidence>
<evidence type="ECO:0000313" key="9">
    <source>
        <dbReference type="EMBL" id="NYF39424.1"/>
    </source>
</evidence>
<keyword evidence="3" id="KW-1003">Cell membrane</keyword>
<evidence type="ECO:0000313" key="10">
    <source>
        <dbReference type="Proteomes" id="UP000576393"/>
    </source>
</evidence>
<dbReference type="InterPro" id="IPR022324">
    <property type="entry name" value="Bacilysin_exporter_BacE_put"/>
</dbReference>
<keyword evidence="6 7" id="KW-0472">Membrane</keyword>
<dbReference type="GO" id="GO:0022857">
    <property type="term" value="F:transmembrane transporter activity"/>
    <property type="evidence" value="ECO:0007669"/>
    <property type="project" value="InterPro"/>
</dbReference>
<dbReference type="PRINTS" id="PR01988">
    <property type="entry name" value="EXPORTERBACE"/>
</dbReference>
<dbReference type="PANTHER" id="PTHR23513">
    <property type="entry name" value="INTEGRAL MEMBRANE EFFLUX PROTEIN-RELATED"/>
    <property type="match status" value="1"/>
</dbReference>
<feature type="transmembrane region" description="Helical" evidence="7">
    <location>
        <begin position="120"/>
        <end position="143"/>
    </location>
</feature>
<dbReference type="InterPro" id="IPR036259">
    <property type="entry name" value="MFS_trans_sf"/>
</dbReference>
<protein>
    <submittedName>
        <fullName evidence="9">MFS family permease</fullName>
    </submittedName>
</protein>
<dbReference type="PANTHER" id="PTHR23513:SF6">
    <property type="entry name" value="MAJOR FACILITATOR SUPERFAMILY ASSOCIATED DOMAIN-CONTAINING PROTEIN"/>
    <property type="match status" value="1"/>
</dbReference>
<dbReference type="InterPro" id="IPR020846">
    <property type="entry name" value="MFS_dom"/>
</dbReference>
<dbReference type="EMBL" id="JACCCO010000001">
    <property type="protein sequence ID" value="NYF39424.1"/>
    <property type="molecule type" value="Genomic_DNA"/>
</dbReference>
<evidence type="ECO:0000259" key="8">
    <source>
        <dbReference type="PROSITE" id="PS50850"/>
    </source>
</evidence>
<sequence length="425" mass="43881">MKHSLQTDDAVSEPRPVPLRRQRDYRLLLSARAVSETGAEVSRLAVPLTAATLLGASPAQMGLLAAAGSLPYLIAGLQAGALADRMRRHRPVMVGCELTAAAATATVPVAWLAGWLSVPWLVAVTFTVGLCSVLFRACGFPHVATVVDESQRPQALAGFQSATSLAIIGGPSLSGLLVQIFTAPFALLADALSFLASAFLIRGIRAPEKHVPAAPRGMWTEIREGLRAVVAAPALRALCGSGMAINFFGGAYMAIFILYAVTVLELPAGMVGAVSACFGVGGLLGALATTRLIGRVGENRMLRYAVLLFPLDYVVTALASGPVWARFAVMAASGLVSGAAIVAFATSMGAITLREAPAELRGRVNATMTFGIHGVVAAGGLAGGLAGELLGLRPVLWCGAAGIALLAIPMVWLSPLRHSPAPLPR</sequence>
<keyword evidence="5 7" id="KW-1133">Transmembrane helix</keyword>
<feature type="transmembrane region" description="Helical" evidence="7">
    <location>
        <begin position="61"/>
        <end position="82"/>
    </location>
</feature>
<feature type="transmembrane region" description="Helical" evidence="7">
    <location>
        <begin position="243"/>
        <end position="262"/>
    </location>
</feature>
<accession>A0A852UWI2</accession>
<dbReference type="SUPFAM" id="SSF103473">
    <property type="entry name" value="MFS general substrate transporter"/>
    <property type="match status" value="1"/>
</dbReference>
<dbReference type="Gene3D" id="1.20.1250.20">
    <property type="entry name" value="MFS general substrate transporter like domains"/>
    <property type="match status" value="1"/>
</dbReference>
<dbReference type="PROSITE" id="PS50850">
    <property type="entry name" value="MFS"/>
    <property type="match status" value="1"/>
</dbReference>
<evidence type="ECO:0000256" key="6">
    <source>
        <dbReference type="ARBA" id="ARBA00023136"/>
    </source>
</evidence>
<dbReference type="Pfam" id="PF05977">
    <property type="entry name" value="MFS_3"/>
    <property type="match status" value="1"/>
</dbReference>
<comment type="subcellular location">
    <subcellularLocation>
        <location evidence="1">Cell membrane</location>
        <topology evidence="1">Multi-pass membrane protein</topology>
    </subcellularLocation>
</comment>
<dbReference type="AlphaFoldDB" id="A0A852UWI2"/>
<organism evidence="9 10">
    <name type="scientific">Streptosporangium sandarakinum</name>
    <dbReference type="NCBI Taxonomy" id="1260955"/>
    <lineage>
        <taxon>Bacteria</taxon>
        <taxon>Bacillati</taxon>
        <taxon>Actinomycetota</taxon>
        <taxon>Actinomycetes</taxon>
        <taxon>Streptosporangiales</taxon>
        <taxon>Streptosporangiaceae</taxon>
        <taxon>Streptosporangium</taxon>
    </lineage>
</organism>
<evidence type="ECO:0000256" key="7">
    <source>
        <dbReference type="SAM" id="Phobius"/>
    </source>
</evidence>
<feature type="transmembrane region" description="Helical" evidence="7">
    <location>
        <begin position="394"/>
        <end position="413"/>
    </location>
</feature>
<feature type="transmembrane region" description="Helical" evidence="7">
    <location>
        <begin position="327"/>
        <end position="352"/>
    </location>
</feature>